<evidence type="ECO:0000256" key="1">
    <source>
        <dbReference type="ARBA" id="ARBA00022833"/>
    </source>
</evidence>
<sequence>MAADPLTAAIDAGTPLVVLSPHLDDAVLSCGALMAYAAGRTSVRVATFFTEAGAPPYTLSGRHYLRLSGRSDAECLYRERRAEDEEVLRRLGVDGVHLGLTDGLFRRKPALPGRHREWMRRAVPEPSHVYPTYRLHVATGRISRYDSGTLDRARADLDTLASAPRTVLLAPSGVGRHVDHVLVRTAAELSRHRVVYYSDFPYNQQHRLDPRFVERNGLAGMEWSRGLAGKAALVRGYRSQADALFPGGRIPEVPELYLLAGGPSADGDGAGGAPWPS</sequence>
<dbReference type="InterPro" id="IPR024078">
    <property type="entry name" value="LmbE-like_dom_sf"/>
</dbReference>
<dbReference type="AlphaFoldDB" id="A0A6G3XAS4"/>
<comment type="caution">
    <text evidence="2">The sequence shown here is derived from an EMBL/GenBank/DDBJ whole genome shotgun (WGS) entry which is preliminary data.</text>
</comment>
<dbReference type="EMBL" id="JAAGMN010005338">
    <property type="protein sequence ID" value="NEE14876.1"/>
    <property type="molecule type" value="Genomic_DNA"/>
</dbReference>
<dbReference type="SUPFAM" id="SSF102588">
    <property type="entry name" value="LmbE-like"/>
    <property type="match status" value="1"/>
</dbReference>
<gene>
    <name evidence="2" type="ORF">G3M58_51480</name>
</gene>
<dbReference type="InterPro" id="IPR003737">
    <property type="entry name" value="GlcNAc_PI_deacetylase-related"/>
</dbReference>
<name>A0A6G3XAS4_9ACTN</name>
<keyword evidence="1" id="KW-0862">Zinc</keyword>
<dbReference type="GO" id="GO:0016137">
    <property type="term" value="P:glycoside metabolic process"/>
    <property type="evidence" value="ECO:0007669"/>
    <property type="project" value="UniProtKB-ARBA"/>
</dbReference>
<organism evidence="2">
    <name type="scientific">Streptomyces sp. SID7499</name>
    <dbReference type="NCBI Taxonomy" id="2706086"/>
    <lineage>
        <taxon>Bacteria</taxon>
        <taxon>Bacillati</taxon>
        <taxon>Actinomycetota</taxon>
        <taxon>Actinomycetes</taxon>
        <taxon>Kitasatosporales</taxon>
        <taxon>Streptomycetaceae</taxon>
        <taxon>Streptomyces</taxon>
    </lineage>
</organism>
<dbReference type="Gene3D" id="3.40.50.10320">
    <property type="entry name" value="LmbE-like"/>
    <property type="match status" value="1"/>
</dbReference>
<protein>
    <submittedName>
        <fullName evidence="2">PIG-L family deacetylase</fullName>
    </submittedName>
</protein>
<accession>A0A6G3XAS4</accession>
<dbReference type="Pfam" id="PF02585">
    <property type="entry name" value="PIG-L"/>
    <property type="match status" value="1"/>
</dbReference>
<evidence type="ECO:0000313" key="2">
    <source>
        <dbReference type="EMBL" id="NEE14876.1"/>
    </source>
</evidence>
<reference evidence="2" key="1">
    <citation type="submission" date="2020-01" db="EMBL/GenBank/DDBJ databases">
        <title>Insect and environment-associated Actinomycetes.</title>
        <authorList>
            <person name="Currrie C."/>
            <person name="Chevrette M."/>
            <person name="Carlson C."/>
            <person name="Stubbendieck R."/>
            <person name="Wendt-Pienkowski E."/>
        </authorList>
    </citation>
    <scope>NUCLEOTIDE SEQUENCE</scope>
    <source>
        <strain evidence="2">SID7499</strain>
    </source>
</reference>
<proteinExistence type="predicted"/>